<evidence type="ECO:0008006" key="2">
    <source>
        <dbReference type="Google" id="ProtNLM"/>
    </source>
</evidence>
<dbReference type="EMBL" id="BARS01011051">
    <property type="protein sequence ID" value="GAF99109.1"/>
    <property type="molecule type" value="Genomic_DNA"/>
</dbReference>
<feature type="non-terminal residue" evidence="1">
    <location>
        <position position="1"/>
    </location>
</feature>
<accession>X0U0Q9</accession>
<proteinExistence type="predicted"/>
<dbReference type="AlphaFoldDB" id="X0U0Q9"/>
<organism evidence="1">
    <name type="scientific">marine sediment metagenome</name>
    <dbReference type="NCBI Taxonomy" id="412755"/>
    <lineage>
        <taxon>unclassified sequences</taxon>
        <taxon>metagenomes</taxon>
        <taxon>ecological metagenomes</taxon>
    </lineage>
</organism>
<dbReference type="InterPro" id="IPR017803">
    <property type="entry name" value="CHP03437_C"/>
</dbReference>
<name>X0U0Q9_9ZZZZ</name>
<protein>
    <recommendedName>
        <fullName evidence="2">IPT/TIG domain-containing protein</fullName>
    </recommendedName>
</protein>
<evidence type="ECO:0000313" key="1">
    <source>
        <dbReference type="EMBL" id="GAF99109.1"/>
    </source>
</evidence>
<dbReference type="NCBIfam" id="TIGR03437">
    <property type="entry name" value="Soli_cterm"/>
    <property type="match status" value="1"/>
</dbReference>
<comment type="caution">
    <text evidence="1">The sequence shown here is derived from an EMBL/GenBank/DDBJ whole genome shotgun (WGS) entry which is preliminary data.</text>
</comment>
<reference evidence="1" key="1">
    <citation type="journal article" date="2014" name="Front. Microbiol.">
        <title>High frequency of phylogenetically diverse reductive dehalogenase-homologous genes in deep subseafloor sedimentary metagenomes.</title>
        <authorList>
            <person name="Kawai M."/>
            <person name="Futagami T."/>
            <person name="Toyoda A."/>
            <person name="Takaki Y."/>
            <person name="Nishi S."/>
            <person name="Hori S."/>
            <person name="Arai W."/>
            <person name="Tsubouchi T."/>
            <person name="Morono Y."/>
            <person name="Uchiyama I."/>
            <person name="Ito T."/>
            <person name="Fujiyama A."/>
            <person name="Inagaki F."/>
            <person name="Takami H."/>
        </authorList>
    </citation>
    <scope>NUCLEOTIDE SEQUENCE</scope>
    <source>
        <strain evidence="1">Expedition CK06-06</strain>
    </source>
</reference>
<sequence>VPYSVAGKTRTVVQAEYQGGKTPELALPVADAAPAVFTLDSSGRGPGAILNQDYSVNTPASRAAKGSIIQIFATGEGQTNPPGVDGKVAIGGLPSPILLVSVTIGGLDAPVKYAGAAPGMVAGLIQVNAEVPGNVASGSAVPVVLTFGDNPSPRGVTVAIR</sequence>
<gene>
    <name evidence="1" type="ORF">S01H1_20255</name>
</gene>